<name>A0AAU9IIR0_9CILI</name>
<dbReference type="AlphaFoldDB" id="A0AAU9IIR0"/>
<gene>
    <name evidence="1" type="ORF">BSTOLATCC_MIC8407</name>
</gene>
<dbReference type="EMBL" id="CAJZBQ010000010">
    <property type="protein sequence ID" value="CAG9313131.1"/>
    <property type="molecule type" value="Genomic_DNA"/>
</dbReference>
<keyword evidence="2" id="KW-1185">Reference proteome</keyword>
<dbReference type="Proteomes" id="UP001162131">
    <property type="component" value="Unassembled WGS sequence"/>
</dbReference>
<proteinExistence type="predicted"/>
<protein>
    <submittedName>
        <fullName evidence="1">Uncharacterized protein</fullName>
    </submittedName>
</protein>
<accession>A0AAU9IIR0</accession>
<evidence type="ECO:0000313" key="2">
    <source>
        <dbReference type="Proteomes" id="UP001162131"/>
    </source>
</evidence>
<comment type="caution">
    <text evidence="1">The sequence shown here is derived from an EMBL/GenBank/DDBJ whole genome shotgun (WGS) entry which is preliminary data.</text>
</comment>
<organism evidence="1 2">
    <name type="scientific">Blepharisma stoltei</name>
    <dbReference type="NCBI Taxonomy" id="1481888"/>
    <lineage>
        <taxon>Eukaryota</taxon>
        <taxon>Sar</taxon>
        <taxon>Alveolata</taxon>
        <taxon>Ciliophora</taxon>
        <taxon>Postciliodesmatophora</taxon>
        <taxon>Heterotrichea</taxon>
        <taxon>Heterotrichida</taxon>
        <taxon>Blepharismidae</taxon>
        <taxon>Blepharisma</taxon>
    </lineage>
</organism>
<reference evidence="1" key="1">
    <citation type="submission" date="2021-09" db="EMBL/GenBank/DDBJ databases">
        <authorList>
            <consortium name="AG Swart"/>
            <person name="Singh M."/>
            <person name="Singh A."/>
            <person name="Seah K."/>
            <person name="Emmerich C."/>
        </authorList>
    </citation>
    <scope>NUCLEOTIDE SEQUENCE</scope>
    <source>
        <strain evidence="1">ATCC30299</strain>
    </source>
</reference>
<evidence type="ECO:0000313" key="1">
    <source>
        <dbReference type="EMBL" id="CAG9313131.1"/>
    </source>
</evidence>
<sequence>MERTVPIRARVNDQLITIEKLPTSWEELLNAIHFLGHAYNFTVFWNDHPITSTRELVLSYLNNKAEEIVFEARQNPNPMTTMDESVKADYENMISQFTKFSTSDEAPVEPLTTTNGVLSKEDLLLVIRNLTLKAKDKLFESGKKFIAKRQEFYGNDEEKYREVVMEQLQFQELLIMTCSAEAIQKHGISNEIFENSIRKYGSDGEIKEALENMSIEAIQGAGDVPEDLSEDKLKEMLLYSCDFITGYITEHPQINPMEVMILKSRESDEVMKRFGYDELQISAAMTKYQIETNPNFGEIRTKLNEVTVKLFGFNPMEMQR</sequence>